<dbReference type="InterPro" id="IPR051786">
    <property type="entry name" value="ASN_synthetase/amidase"/>
</dbReference>
<dbReference type="PROSITE" id="PS51278">
    <property type="entry name" value="GATASE_TYPE_2"/>
    <property type="match status" value="1"/>
</dbReference>
<feature type="site" description="Important for beta-aspartyl-AMP intermediate formation" evidence="10">
    <location>
        <position position="362"/>
    </location>
</feature>
<accession>A0A7U4DMX3</accession>
<dbReference type="InterPro" id="IPR001962">
    <property type="entry name" value="Asn_synthase"/>
</dbReference>
<evidence type="ECO:0000256" key="2">
    <source>
        <dbReference type="ARBA" id="ARBA00005752"/>
    </source>
</evidence>
<reference evidence="12 13" key="1">
    <citation type="journal article" date="2011" name="Stand. Genomic Sci.">
        <title>Complete genome sequence of Desulfobulbus propionicus type strain (1pr3).</title>
        <authorList>
            <person name="Pagani I."/>
            <person name="Lapidus A."/>
            <person name="Nolan M."/>
            <person name="Lucas S."/>
            <person name="Hammon N."/>
            <person name="Deshpande S."/>
            <person name="Cheng J.F."/>
            <person name="Chertkov O."/>
            <person name="Davenport K."/>
            <person name="Tapia R."/>
            <person name="Han C."/>
            <person name="Goodwin L."/>
            <person name="Pitluck S."/>
            <person name="Liolios K."/>
            <person name="Mavromatis K."/>
            <person name="Ivanova N."/>
            <person name="Mikhailova N."/>
            <person name="Pati A."/>
            <person name="Chen A."/>
            <person name="Palaniappan K."/>
            <person name="Land M."/>
            <person name="Hauser L."/>
            <person name="Chang Y.J."/>
            <person name="Jeffries C.D."/>
            <person name="Detter J.C."/>
            <person name="Brambilla E."/>
            <person name="Kannan K.P."/>
            <person name="Djao O.D."/>
            <person name="Rohde M."/>
            <person name="Pukall R."/>
            <person name="Spring S."/>
            <person name="Goker M."/>
            <person name="Sikorski J."/>
            <person name="Woyke T."/>
            <person name="Bristow J."/>
            <person name="Eisen J.A."/>
            <person name="Markowitz V."/>
            <person name="Hugenholtz P."/>
            <person name="Kyrpides N.C."/>
            <person name="Klenk H.P."/>
        </authorList>
    </citation>
    <scope>NUCLEOTIDE SEQUENCE [LARGE SCALE GENOMIC DNA]</scope>
    <source>
        <strain evidence="13">ATCC 33891 / DSM 2032 / 1pr3</strain>
    </source>
</reference>
<name>A0A7U4DMX3_DESPD</name>
<evidence type="ECO:0000256" key="5">
    <source>
        <dbReference type="ARBA" id="ARBA00022840"/>
    </source>
</evidence>
<dbReference type="EMBL" id="CP002364">
    <property type="protein sequence ID" value="ADW16516.1"/>
    <property type="molecule type" value="Genomic_DNA"/>
</dbReference>
<feature type="binding site" evidence="9">
    <location>
        <position position="288"/>
    </location>
    <ligand>
        <name>ATP</name>
        <dbReference type="ChEBI" id="CHEBI:30616"/>
    </ligand>
</feature>
<dbReference type="Pfam" id="PF13537">
    <property type="entry name" value="GATase_7"/>
    <property type="match status" value="1"/>
</dbReference>
<dbReference type="AlphaFoldDB" id="A0A7U4DMX3"/>
<keyword evidence="6 8" id="KW-0315">Glutamine amidotransferase</keyword>
<feature type="domain" description="Glutamine amidotransferase type-2" evidence="11">
    <location>
        <begin position="2"/>
        <end position="213"/>
    </location>
</feature>
<dbReference type="PANTHER" id="PTHR43284">
    <property type="entry name" value="ASPARAGINE SYNTHETASE (GLUTAMINE-HYDROLYZING)"/>
    <property type="match status" value="1"/>
</dbReference>
<dbReference type="PIRSF" id="PIRSF001589">
    <property type="entry name" value="Asn_synthetase_glu-h"/>
    <property type="match status" value="1"/>
</dbReference>
<proteinExistence type="inferred from homology"/>
<dbReference type="NCBIfam" id="TIGR01536">
    <property type="entry name" value="asn_synth_AEB"/>
    <property type="match status" value="1"/>
</dbReference>
<comment type="similarity">
    <text evidence="2">Belongs to the asparagine synthetase family.</text>
</comment>
<keyword evidence="13" id="KW-1185">Reference proteome</keyword>
<comment type="pathway">
    <text evidence="1">Amino-acid biosynthesis; L-asparagine biosynthesis; L-asparagine from L-aspartate (L-Gln route): step 1/1.</text>
</comment>
<evidence type="ECO:0000256" key="10">
    <source>
        <dbReference type="PIRSR" id="PIRSR001589-3"/>
    </source>
</evidence>
<dbReference type="InterPro" id="IPR006426">
    <property type="entry name" value="Asn_synth_AEB"/>
</dbReference>
<keyword evidence="8" id="KW-0061">Asparagine biosynthesis</keyword>
<dbReference type="EC" id="6.3.5.4" evidence="3"/>
<keyword evidence="4 9" id="KW-0547">Nucleotide-binding</keyword>
<dbReference type="Gene3D" id="3.60.20.10">
    <property type="entry name" value="Glutamine Phosphoribosylpyrophosphate, subunit 1, domain 1"/>
    <property type="match status" value="1"/>
</dbReference>
<dbReference type="GO" id="GO:0004066">
    <property type="term" value="F:asparagine synthase (glutamine-hydrolyzing) activity"/>
    <property type="evidence" value="ECO:0007669"/>
    <property type="project" value="UniProtKB-EC"/>
</dbReference>
<sequence>MCGIAGATRNLLGSDPHQTLHWMNDAMLHRGPDMGEIHLDEAIGLCHRRLSIIDLSEDGRQPMSSSDGRFAIVFNGEIYNFPALRKELEKKGHLFRSRTDTEVLLALYQEEGTIGLQKIRGMYAYAIWDKEKKELFAARDRIGKKPLYFFHDGDRFAFASEIKSLLAIPSIKPKFDPTALVDYLKYLFIPHPKSIYSNIHKLAPGHFLLFKNGRVHIEEYWDVDFSETSNASEEELTEELLTIIEEAVQCRLLSDVPLGAFLSGGIDSSGVVALMNRLQPDPVITCTIGFKDKSYNEAEEAKTFAFSLGARHHEYYVEDEPAQVIKKLVWHFDEPFADSSMVPTYYVSQMARKNVTVALSGDGGDENFAGYGKYAIDQFENRVRQHVPSPLLRLLASFSGSMLSGSRVGKKLHSLSSSALLSPAQGFYVTNTFISDSQLQTLLAPELLAQVRDYDPAGHILGYYNRAHGPDHLAAILYTDLKLLLPGDFLVKVDRMSMANSLEVRSPLLDQKVIEFAARIPSRFKLHGREKKYILKNALRGVLPSQVLQRKKHGFESPINKWFRHELRSMAETYLLYNEAMASFFNIHAIKQLWEQHQTGKQDHGTLLWTLFVFALWQEQWIAGGAVHV</sequence>
<dbReference type="Proteomes" id="UP000006365">
    <property type="component" value="Chromosome"/>
</dbReference>
<comment type="catalytic activity">
    <reaction evidence="7">
        <text>L-aspartate + L-glutamine + ATP + H2O = L-asparagine + L-glutamate + AMP + diphosphate + H(+)</text>
        <dbReference type="Rhea" id="RHEA:12228"/>
        <dbReference type="ChEBI" id="CHEBI:15377"/>
        <dbReference type="ChEBI" id="CHEBI:15378"/>
        <dbReference type="ChEBI" id="CHEBI:29985"/>
        <dbReference type="ChEBI" id="CHEBI:29991"/>
        <dbReference type="ChEBI" id="CHEBI:30616"/>
        <dbReference type="ChEBI" id="CHEBI:33019"/>
        <dbReference type="ChEBI" id="CHEBI:58048"/>
        <dbReference type="ChEBI" id="CHEBI:58359"/>
        <dbReference type="ChEBI" id="CHEBI:456215"/>
        <dbReference type="EC" id="6.3.5.4"/>
    </reaction>
</comment>
<dbReference type="KEGG" id="dpr:Despr_0334"/>
<evidence type="ECO:0000256" key="3">
    <source>
        <dbReference type="ARBA" id="ARBA00012737"/>
    </source>
</evidence>
<dbReference type="PANTHER" id="PTHR43284:SF1">
    <property type="entry name" value="ASPARAGINE SYNTHETASE"/>
    <property type="match status" value="1"/>
</dbReference>
<evidence type="ECO:0000313" key="12">
    <source>
        <dbReference type="EMBL" id="ADW16516.1"/>
    </source>
</evidence>
<evidence type="ECO:0000256" key="4">
    <source>
        <dbReference type="ARBA" id="ARBA00022741"/>
    </source>
</evidence>
<evidence type="ECO:0000256" key="7">
    <source>
        <dbReference type="ARBA" id="ARBA00048741"/>
    </source>
</evidence>
<dbReference type="InterPro" id="IPR029055">
    <property type="entry name" value="Ntn_hydrolases_N"/>
</dbReference>
<keyword evidence="5 9" id="KW-0067">ATP-binding</keyword>
<dbReference type="CDD" id="cd00712">
    <property type="entry name" value="AsnB"/>
    <property type="match status" value="1"/>
</dbReference>
<dbReference type="GO" id="GO:0005524">
    <property type="term" value="F:ATP binding"/>
    <property type="evidence" value="ECO:0007669"/>
    <property type="project" value="UniProtKB-KW"/>
</dbReference>
<keyword evidence="8" id="KW-0028">Amino-acid biosynthesis</keyword>
<dbReference type="SUPFAM" id="SSF56235">
    <property type="entry name" value="N-terminal nucleophile aminohydrolases (Ntn hydrolases)"/>
    <property type="match status" value="1"/>
</dbReference>
<feature type="binding site" evidence="9">
    <location>
        <position position="100"/>
    </location>
    <ligand>
        <name>L-glutamine</name>
        <dbReference type="ChEBI" id="CHEBI:58359"/>
    </ligand>
</feature>
<evidence type="ECO:0000256" key="6">
    <source>
        <dbReference type="ARBA" id="ARBA00022962"/>
    </source>
</evidence>
<dbReference type="SUPFAM" id="SSF52402">
    <property type="entry name" value="Adenine nucleotide alpha hydrolases-like"/>
    <property type="match status" value="1"/>
</dbReference>
<dbReference type="RefSeq" id="WP_015723063.1">
    <property type="nucleotide sequence ID" value="NC_014972.1"/>
</dbReference>
<evidence type="ECO:0000259" key="11">
    <source>
        <dbReference type="PROSITE" id="PS51278"/>
    </source>
</evidence>
<dbReference type="Gene3D" id="3.40.50.620">
    <property type="entry name" value="HUPs"/>
    <property type="match status" value="2"/>
</dbReference>
<dbReference type="GO" id="GO:0006529">
    <property type="term" value="P:asparagine biosynthetic process"/>
    <property type="evidence" value="ECO:0007669"/>
    <property type="project" value="UniProtKB-KW"/>
</dbReference>
<evidence type="ECO:0000256" key="9">
    <source>
        <dbReference type="PIRSR" id="PIRSR001589-2"/>
    </source>
</evidence>
<dbReference type="InterPro" id="IPR033738">
    <property type="entry name" value="AsnB_N"/>
</dbReference>
<dbReference type="InterPro" id="IPR017932">
    <property type="entry name" value="GATase_2_dom"/>
</dbReference>
<gene>
    <name evidence="12" type="ordered locus">Despr_0334</name>
</gene>
<protein>
    <recommendedName>
        <fullName evidence="3">asparagine synthase (glutamine-hydrolyzing)</fullName>
        <ecNumber evidence="3">6.3.5.4</ecNumber>
    </recommendedName>
</protein>
<dbReference type="InterPro" id="IPR014729">
    <property type="entry name" value="Rossmann-like_a/b/a_fold"/>
</dbReference>
<evidence type="ECO:0000256" key="8">
    <source>
        <dbReference type="PIRSR" id="PIRSR001589-1"/>
    </source>
</evidence>
<dbReference type="CDD" id="cd01991">
    <property type="entry name" value="Asn_synthase_B_C"/>
    <property type="match status" value="1"/>
</dbReference>
<evidence type="ECO:0000313" key="13">
    <source>
        <dbReference type="Proteomes" id="UP000006365"/>
    </source>
</evidence>
<feature type="binding site" evidence="9">
    <location>
        <begin position="360"/>
        <end position="361"/>
    </location>
    <ligand>
        <name>ATP</name>
        <dbReference type="ChEBI" id="CHEBI:30616"/>
    </ligand>
</feature>
<organism evidence="12 13">
    <name type="scientific">Desulfobulbus propionicus (strain ATCC 33891 / DSM 2032 / VKM B-1956 / 1pr3)</name>
    <dbReference type="NCBI Taxonomy" id="577650"/>
    <lineage>
        <taxon>Bacteria</taxon>
        <taxon>Pseudomonadati</taxon>
        <taxon>Thermodesulfobacteriota</taxon>
        <taxon>Desulfobulbia</taxon>
        <taxon>Desulfobulbales</taxon>
        <taxon>Desulfobulbaceae</taxon>
        <taxon>Desulfobulbus</taxon>
    </lineage>
</organism>
<feature type="active site" description="For GATase activity" evidence="8">
    <location>
        <position position="2"/>
    </location>
</feature>
<evidence type="ECO:0000256" key="1">
    <source>
        <dbReference type="ARBA" id="ARBA00005187"/>
    </source>
</evidence>
<dbReference type="Pfam" id="PF00733">
    <property type="entry name" value="Asn_synthase"/>
    <property type="match status" value="1"/>
</dbReference>
<dbReference type="GO" id="GO:0005829">
    <property type="term" value="C:cytosol"/>
    <property type="evidence" value="ECO:0007669"/>
    <property type="project" value="TreeGrafter"/>
</dbReference>